<sequence>MGPLLSKIVFRPPKRVTLKHQEKLSWVTTKNKLKVPILKFTPEDEYEEDFKLVNMGGITSTSESDSFCNRSWSISSTDESRLTKKKKTNGDKNGLKKNVFQLTATEEESWSEIVEEKKKNSKTNSVDQKLNTKTYKPIFVPKTEKEKVKLPFQTRKRMNIIFSHGNGESIYELDRFAIRFARKTNCNVYLFEYPGYPQAKGKAKESNCYQSAETVYLWLVNERKVDPSKILWFGHSLGSAVAMETASNYRCAGVLLMSPLLSCFRVVLNLNVRLPYDIFVNVKKAPKVNVPVMVIHGTQDKVVPVEHGKKLYKLFPNQFDSVWLTNAGHNNIESRFRIRFYRETNRFIDFLISKNEKKTKTEKKKKNGKSKQDPNLKKSNKDQKKSNKDLKKNNKDLKNDSKQNKKHKHKQREKEKEKLKEEVKDKEKKEKGKVKGKEKGINKYSNSRQKKSKSNKKKLDHSNSNYGLNFGLTSSSSLETVFDINFNVLKEKRRKKKKKENLQQNQKKLKKKNINKNQKKQRKSHKNNLKK</sequence>
<dbReference type="GO" id="GO:0006508">
    <property type="term" value="P:proteolysis"/>
    <property type="evidence" value="ECO:0007669"/>
    <property type="project" value="InterPro"/>
</dbReference>
<feature type="compositionally biased region" description="Basic and acidic residues" evidence="1">
    <location>
        <begin position="370"/>
        <end position="403"/>
    </location>
</feature>
<dbReference type="InterPro" id="IPR001375">
    <property type="entry name" value="Peptidase_S9_cat"/>
</dbReference>
<dbReference type="AlphaFoldDB" id="A0AAV7ZZ18"/>
<evidence type="ECO:0000256" key="1">
    <source>
        <dbReference type="SAM" id="MobiDB-lite"/>
    </source>
</evidence>
<dbReference type="Gene3D" id="3.40.50.1820">
    <property type="entry name" value="alpha/beta hydrolase"/>
    <property type="match status" value="1"/>
</dbReference>
<evidence type="ECO:0000259" key="2">
    <source>
        <dbReference type="Pfam" id="PF00326"/>
    </source>
</evidence>
<evidence type="ECO:0000259" key="3">
    <source>
        <dbReference type="Pfam" id="PF12697"/>
    </source>
</evidence>
<protein>
    <recommendedName>
        <fullName evidence="6">Serine aminopeptidase S33 domain-containing protein</fullName>
    </recommendedName>
</protein>
<organism evidence="4 5">
    <name type="scientific">Anaeramoeba flamelloides</name>
    <dbReference type="NCBI Taxonomy" id="1746091"/>
    <lineage>
        <taxon>Eukaryota</taxon>
        <taxon>Metamonada</taxon>
        <taxon>Anaeramoebidae</taxon>
        <taxon>Anaeramoeba</taxon>
    </lineage>
</organism>
<dbReference type="PANTHER" id="PTHR12277">
    <property type="entry name" value="ALPHA/BETA HYDROLASE DOMAIN-CONTAINING PROTEIN"/>
    <property type="match status" value="1"/>
</dbReference>
<proteinExistence type="predicted"/>
<dbReference type="EMBL" id="JANTQA010000020">
    <property type="protein sequence ID" value="KAJ3446464.1"/>
    <property type="molecule type" value="Genomic_DNA"/>
</dbReference>
<feature type="compositionally biased region" description="Basic residues" evidence="1">
    <location>
        <begin position="360"/>
        <end position="369"/>
    </location>
</feature>
<dbReference type="InterPro" id="IPR000073">
    <property type="entry name" value="AB_hydrolase_1"/>
</dbReference>
<reference evidence="4" key="1">
    <citation type="submission" date="2022-08" db="EMBL/GenBank/DDBJ databases">
        <title>Novel sulphate-reducing endosymbionts in the free-living metamonad Anaeramoeba.</title>
        <authorList>
            <person name="Jerlstrom-Hultqvist J."/>
            <person name="Cepicka I."/>
            <person name="Gallot-Lavallee L."/>
            <person name="Salas-Leiva D."/>
            <person name="Curtis B.A."/>
            <person name="Zahonova K."/>
            <person name="Pipaliya S."/>
            <person name="Dacks J."/>
            <person name="Roger A.J."/>
        </authorList>
    </citation>
    <scope>NUCLEOTIDE SEQUENCE</scope>
    <source>
        <strain evidence="4">Busselton2</strain>
    </source>
</reference>
<feature type="domain" description="AB hydrolase-1" evidence="3">
    <location>
        <begin position="160"/>
        <end position="262"/>
    </location>
</feature>
<evidence type="ECO:0000313" key="5">
    <source>
        <dbReference type="Proteomes" id="UP001146793"/>
    </source>
</evidence>
<dbReference type="SUPFAM" id="SSF53474">
    <property type="entry name" value="alpha/beta-Hydrolases"/>
    <property type="match status" value="1"/>
</dbReference>
<name>A0AAV7ZZ18_9EUKA</name>
<feature type="region of interest" description="Disordered" evidence="1">
    <location>
        <begin position="489"/>
        <end position="531"/>
    </location>
</feature>
<feature type="region of interest" description="Disordered" evidence="1">
    <location>
        <begin position="358"/>
        <end position="472"/>
    </location>
</feature>
<evidence type="ECO:0000313" key="4">
    <source>
        <dbReference type="EMBL" id="KAJ3446464.1"/>
    </source>
</evidence>
<feature type="compositionally biased region" description="Basic residues" evidence="1">
    <location>
        <begin position="507"/>
        <end position="531"/>
    </location>
</feature>
<dbReference type="PANTHER" id="PTHR12277:SF81">
    <property type="entry name" value="PROTEIN ABHD13"/>
    <property type="match status" value="1"/>
</dbReference>
<feature type="compositionally biased region" description="Basic residues" evidence="1">
    <location>
        <begin position="448"/>
        <end position="459"/>
    </location>
</feature>
<feature type="compositionally biased region" description="Basic and acidic residues" evidence="1">
    <location>
        <begin position="412"/>
        <end position="441"/>
    </location>
</feature>
<dbReference type="InterPro" id="IPR029058">
    <property type="entry name" value="AB_hydrolase_fold"/>
</dbReference>
<gene>
    <name evidence="4" type="ORF">M0812_08273</name>
</gene>
<dbReference type="Proteomes" id="UP001146793">
    <property type="component" value="Unassembled WGS sequence"/>
</dbReference>
<feature type="domain" description="Peptidase S9 prolyl oligopeptidase catalytic" evidence="2">
    <location>
        <begin position="275"/>
        <end position="349"/>
    </location>
</feature>
<accession>A0AAV7ZZ18</accession>
<dbReference type="GO" id="GO:0008236">
    <property type="term" value="F:serine-type peptidase activity"/>
    <property type="evidence" value="ECO:0007669"/>
    <property type="project" value="InterPro"/>
</dbReference>
<evidence type="ECO:0008006" key="6">
    <source>
        <dbReference type="Google" id="ProtNLM"/>
    </source>
</evidence>
<dbReference type="Pfam" id="PF12697">
    <property type="entry name" value="Abhydrolase_6"/>
    <property type="match status" value="1"/>
</dbReference>
<comment type="caution">
    <text evidence="4">The sequence shown here is derived from an EMBL/GenBank/DDBJ whole genome shotgun (WGS) entry which is preliminary data.</text>
</comment>
<dbReference type="Pfam" id="PF00326">
    <property type="entry name" value="Peptidase_S9"/>
    <property type="match status" value="1"/>
</dbReference>